<evidence type="ECO:0000313" key="7">
    <source>
        <dbReference type="EMBL" id="KAE9986718.1"/>
    </source>
</evidence>
<dbReference type="PANTHER" id="PTHR10073">
    <property type="entry name" value="DNA MISMATCH REPAIR PROTEIN MLH, PMS, MUTL"/>
    <property type="match status" value="1"/>
</dbReference>
<dbReference type="SUPFAM" id="SSF54211">
    <property type="entry name" value="Ribosomal protein S5 domain 2-like"/>
    <property type="match status" value="1"/>
</dbReference>
<evidence type="ECO:0000256" key="3">
    <source>
        <dbReference type="SAM" id="MobiDB-lite"/>
    </source>
</evidence>
<gene>
    <name evidence="5" type="ORF">BLS_002734</name>
    <name evidence="7" type="ORF">EG327_004202</name>
    <name evidence="6" type="ORF">EG328_000661</name>
</gene>
<dbReference type="FunFam" id="3.30.565.10:FF:000017">
    <property type="entry name" value="PMS1 homolog 1, mismatch repair system component"/>
    <property type="match status" value="1"/>
</dbReference>
<evidence type="ECO:0000259" key="4">
    <source>
        <dbReference type="SMART" id="SM01340"/>
    </source>
</evidence>
<evidence type="ECO:0000313" key="8">
    <source>
        <dbReference type="Proteomes" id="UP000433883"/>
    </source>
</evidence>
<dbReference type="InterPro" id="IPR020568">
    <property type="entry name" value="Ribosomal_Su5_D2-typ_SF"/>
</dbReference>
<accession>A0A8H3USY6</accession>
<evidence type="ECO:0000313" key="10">
    <source>
        <dbReference type="Proteomes" id="UP000490939"/>
    </source>
</evidence>
<evidence type="ECO:0000313" key="6">
    <source>
        <dbReference type="EMBL" id="KAE9979813.1"/>
    </source>
</evidence>
<dbReference type="Proteomes" id="UP000433883">
    <property type="component" value="Unassembled WGS sequence"/>
</dbReference>
<dbReference type="AlphaFoldDB" id="A0A8H3USY6"/>
<feature type="compositionally biased region" description="Basic and acidic residues" evidence="3">
    <location>
        <begin position="713"/>
        <end position="732"/>
    </location>
</feature>
<dbReference type="GO" id="GO:0140664">
    <property type="term" value="F:ATP-dependent DNA damage sensor activity"/>
    <property type="evidence" value="ECO:0007669"/>
    <property type="project" value="InterPro"/>
</dbReference>
<dbReference type="EMBL" id="WNWR01000252">
    <property type="protein sequence ID" value="KAE9986718.1"/>
    <property type="molecule type" value="Genomic_DNA"/>
</dbReference>
<feature type="compositionally biased region" description="Polar residues" evidence="3">
    <location>
        <begin position="683"/>
        <end position="693"/>
    </location>
</feature>
<evidence type="ECO:0000256" key="2">
    <source>
        <dbReference type="ARBA" id="ARBA00022763"/>
    </source>
</evidence>
<comment type="caution">
    <text evidence="5">The sequence shown here is derived from an EMBL/GenBank/DDBJ whole genome shotgun (WGS) entry which is preliminary data.</text>
</comment>
<dbReference type="InterPro" id="IPR036890">
    <property type="entry name" value="HATPase_C_sf"/>
</dbReference>
<dbReference type="Proteomes" id="UP000447873">
    <property type="component" value="Unassembled WGS sequence"/>
</dbReference>
<protein>
    <recommendedName>
        <fullName evidence="4">DNA mismatch repair protein S5 domain-containing protein</fullName>
    </recommendedName>
</protein>
<dbReference type="SUPFAM" id="SSF55874">
    <property type="entry name" value="ATPase domain of HSP90 chaperone/DNA topoisomerase II/histidine kinase"/>
    <property type="match status" value="1"/>
</dbReference>
<dbReference type="CDD" id="cd16926">
    <property type="entry name" value="HATPase_MutL-MLH-PMS-like"/>
    <property type="match status" value="1"/>
</dbReference>
<dbReference type="InterPro" id="IPR013507">
    <property type="entry name" value="DNA_mismatch_S5_2-like"/>
</dbReference>
<feature type="region of interest" description="Disordered" evidence="3">
    <location>
        <begin position="486"/>
        <end position="521"/>
    </location>
</feature>
<feature type="region of interest" description="Disordered" evidence="3">
    <location>
        <begin position="535"/>
        <end position="659"/>
    </location>
</feature>
<feature type="region of interest" description="Disordered" evidence="3">
    <location>
        <begin position="671"/>
        <end position="755"/>
    </location>
</feature>
<dbReference type="Pfam" id="PF13589">
    <property type="entry name" value="HATPase_c_3"/>
    <property type="match status" value="1"/>
</dbReference>
<proteinExistence type="inferred from homology"/>
<keyword evidence="10" id="KW-1185">Reference proteome</keyword>
<dbReference type="InterPro" id="IPR014721">
    <property type="entry name" value="Ribsml_uS5_D2-typ_fold_subgr"/>
</dbReference>
<dbReference type="SMART" id="SM01340">
    <property type="entry name" value="DNA_mis_repair"/>
    <property type="match status" value="1"/>
</dbReference>
<dbReference type="Gene3D" id="3.30.565.10">
    <property type="entry name" value="Histidine kinase-like ATPase, C-terminal domain"/>
    <property type="match status" value="1"/>
</dbReference>
<dbReference type="Gene3D" id="3.30.230.10">
    <property type="match status" value="1"/>
</dbReference>
<dbReference type="GO" id="GO:0030983">
    <property type="term" value="F:mismatched DNA binding"/>
    <property type="evidence" value="ECO:0007669"/>
    <property type="project" value="InterPro"/>
</dbReference>
<dbReference type="GO" id="GO:0016887">
    <property type="term" value="F:ATP hydrolysis activity"/>
    <property type="evidence" value="ECO:0007669"/>
    <property type="project" value="InterPro"/>
</dbReference>
<evidence type="ECO:0000313" key="9">
    <source>
        <dbReference type="Proteomes" id="UP000447873"/>
    </source>
</evidence>
<dbReference type="GO" id="GO:0005524">
    <property type="term" value="F:ATP binding"/>
    <property type="evidence" value="ECO:0007669"/>
    <property type="project" value="InterPro"/>
</dbReference>
<dbReference type="PANTHER" id="PTHR10073:SF41">
    <property type="entry name" value="MISMATCH REPAIR PROTEIN, PUTATIVE (AFU_ORTHOLOGUE AFUA_8G05820)-RELATED"/>
    <property type="match status" value="1"/>
</dbReference>
<dbReference type="EMBL" id="WNWQ01000184">
    <property type="protein sequence ID" value="KAE9975180.1"/>
    <property type="molecule type" value="Genomic_DNA"/>
</dbReference>
<dbReference type="GO" id="GO:0032389">
    <property type="term" value="C:MutLalpha complex"/>
    <property type="evidence" value="ECO:0007669"/>
    <property type="project" value="TreeGrafter"/>
</dbReference>
<keyword evidence="2" id="KW-0227">DNA damage</keyword>
<feature type="domain" description="DNA mismatch repair protein S5" evidence="4">
    <location>
        <begin position="224"/>
        <end position="352"/>
    </location>
</feature>
<organism evidence="5 8">
    <name type="scientific">Venturia inaequalis</name>
    <name type="common">Apple scab fungus</name>
    <dbReference type="NCBI Taxonomy" id="5025"/>
    <lineage>
        <taxon>Eukaryota</taxon>
        <taxon>Fungi</taxon>
        <taxon>Dikarya</taxon>
        <taxon>Ascomycota</taxon>
        <taxon>Pezizomycotina</taxon>
        <taxon>Dothideomycetes</taxon>
        <taxon>Pleosporomycetidae</taxon>
        <taxon>Venturiales</taxon>
        <taxon>Venturiaceae</taxon>
        <taxon>Venturia</taxon>
    </lineage>
</organism>
<evidence type="ECO:0000256" key="1">
    <source>
        <dbReference type="ARBA" id="ARBA00006082"/>
    </source>
</evidence>
<feature type="compositionally biased region" description="Polar residues" evidence="3">
    <location>
        <begin position="542"/>
        <end position="551"/>
    </location>
</feature>
<dbReference type="GO" id="GO:0061982">
    <property type="term" value="P:meiosis I cell cycle process"/>
    <property type="evidence" value="ECO:0007669"/>
    <property type="project" value="UniProtKB-ARBA"/>
</dbReference>
<dbReference type="InterPro" id="IPR002099">
    <property type="entry name" value="MutL/Mlh/PMS"/>
</dbReference>
<feature type="compositionally biased region" description="Basic and acidic residues" evidence="3">
    <location>
        <begin position="618"/>
        <end position="629"/>
    </location>
</feature>
<dbReference type="NCBIfam" id="TIGR00585">
    <property type="entry name" value="mutl"/>
    <property type="match status" value="1"/>
</dbReference>
<dbReference type="EMBL" id="WNWS01000112">
    <property type="protein sequence ID" value="KAE9979813.1"/>
    <property type="molecule type" value="Genomic_DNA"/>
</dbReference>
<dbReference type="Pfam" id="PF01119">
    <property type="entry name" value="DNA_mis_repair"/>
    <property type="match status" value="1"/>
</dbReference>
<sequence length="871" mass="96450">MSIVASIKALPPSTVHRIGSSQVLVDSCSVVKELVDNSIDARATSISIEISANTLDVVQVTDNGNGIVPEDRAMVCRRYTTSKISDFSDLVELGGSSLGFRGEALHSVANLSGSLSVTTRVDGEIAAVKLMIARTGEVEGRETASHPVGTTVRATDFFNSLPVRKQTALKAATKTLAKIKRMLQAYALARPNIRFSLRVLKAKTVTSNFIYAPKAGASSVQDAALKIFGNNCTSQCSWHVLQYHGFELQALCPTPEAVSGKISNFGQFLSVDSRPMSIARGTMKQIISLFKEKLKKSNEGFDSIKDPFFCLNIVCPTASYDPNIEPSKDDVLFDDSSKVVAAVFELFTAIYPARAHEQREESAHPAESQAKALHRPETVVPLQSHGRIPSVRVQAPSSRQLDATVEEDFEGDAVLDDEEMSFLDQRARTLAWRSDMYGCDEEDLELLANVDQRPPTQESAVDPRQAARELNPWTIAKMNAPVRQKTVNHDVSPVRPVQQSESERHINPPFTPTHHDMGRSNVTPASSWTAINQRQDGMRNTPPATTPQHSQIAAYGLPTPHSSSSSAFGTRLEDIPESITRSRPNRPKANIHKPFVNPVKDSNWDFGPPSWPKRKPKMQGDRSNKDIRDAFGGTASRRPAQETPLVKQGEPIGPSHDGMLHEFNARIDETRAVPLSQPEVRRNISSTRQQPSGERTIEVEGSGRVLRTRSRPKTSEAADRDIQQLENDDYRPPAKRRRTTEGGKRSKSSCLPLERVPENQQTHRIVFKTRVSLRDITNDLDRLNKFDTVSNNVPWDCDASFACVVTTFDEGINPSELKVWSRKIKGSLEKRLKKLEEDGDEEEILGYIGALSRLERIRKSAENEMAVETEG</sequence>
<dbReference type="Proteomes" id="UP000490939">
    <property type="component" value="Unassembled WGS sequence"/>
</dbReference>
<dbReference type="PROSITE" id="PS00058">
    <property type="entry name" value="DNA_MISMATCH_REPAIR_1"/>
    <property type="match status" value="1"/>
</dbReference>
<dbReference type="InterPro" id="IPR038973">
    <property type="entry name" value="MutL/Mlh/Pms-like"/>
</dbReference>
<comment type="similarity">
    <text evidence="1">Belongs to the DNA mismatch repair MutL/HexB family.</text>
</comment>
<evidence type="ECO:0000313" key="5">
    <source>
        <dbReference type="EMBL" id="KAE9975180.1"/>
    </source>
</evidence>
<reference evidence="5 8" key="1">
    <citation type="submission" date="2019-11" db="EMBL/GenBank/DDBJ databases">
        <title>Venturia inaequalis Genome Resource.</title>
        <authorList>
            <person name="Lichtner F.J."/>
        </authorList>
    </citation>
    <scope>NUCLEOTIDE SEQUENCE [LARGE SCALE GENOMIC DNA]</scope>
    <source>
        <strain evidence="6 9">120213</strain>
        <strain evidence="5">Bline_iso_100314</strain>
        <strain evidence="7 10">DMI_063113</strain>
    </source>
</reference>
<dbReference type="InterPro" id="IPR014762">
    <property type="entry name" value="DNA_mismatch_repair_CS"/>
</dbReference>
<dbReference type="GO" id="GO:0006298">
    <property type="term" value="P:mismatch repair"/>
    <property type="evidence" value="ECO:0007669"/>
    <property type="project" value="InterPro"/>
</dbReference>
<name>A0A8H3USY6_VENIN</name>